<name>A0ABQ7FLZ7_9ACTN</name>
<evidence type="ECO:0000256" key="1">
    <source>
        <dbReference type="SAM" id="MobiDB-lite"/>
    </source>
</evidence>
<keyword evidence="4" id="KW-1185">Reference proteome</keyword>
<sequence>MTVDEAGGPESSCTGGEPEPTESLKAFGAVVKAFRKRARLTQEELAPRVRYSVQTVASIEQGRRFPPADFVARAEDVLDAFGALRGAARHLARRPGLASWFRQWAVIEEQATALWSYENRLVPGPLQTEEYARAVIRSVPPSLDEEQIERQVSGRMARKALLSTHPLVEYSGIIEQSVLERCTGGTEVTKRQIDHLLEISEPHHVELQIMPLRQEVHAGINGPMHLAETRDHRWLGYFEGQRGSLLVSDAAEVSIMLQRYAKMRSQALTPDDSAGLLKRIRGAL</sequence>
<dbReference type="SUPFAM" id="SSF47413">
    <property type="entry name" value="lambda repressor-like DNA-binding domains"/>
    <property type="match status" value="1"/>
</dbReference>
<dbReference type="RefSeq" id="WP_156206025.1">
    <property type="nucleotide sequence ID" value="NZ_WHPN01000263.1"/>
</dbReference>
<evidence type="ECO:0000259" key="2">
    <source>
        <dbReference type="PROSITE" id="PS50943"/>
    </source>
</evidence>
<comment type="caution">
    <text evidence="3">The sequence shown here is derived from an EMBL/GenBank/DDBJ whole genome shotgun (WGS) entry which is preliminary data.</text>
</comment>
<feature type="domain" description="HTH cro/C1-type" evidence="2">
    <location>
        <begin position="31"/>
        <end position="84"/>
    </location>
</feature>
<dbReference type="Pfam" id="PF13560">
    <property type="entry name" value="HTH_31"/>
    <property type="match status" value="1"/>
</dbReference>
<reference evidence="3 4" key="1">
    <citation type="submission" date="2019-10" db="EMBL/GenBank/DDBJ databases">
        <title>Streptomyces tenebrisbrunneis sp.nov., an endogenous actinomycete isolated from of Lycium ruthenicum.</title>
        <authorList>
            <person name="Ma L."/>
        </authorList>
    </citation>
    <scope>NUCLEOTIDE SEQUENCE [LARGE SCALE GENOMIC DNA]</scope>
    <source>
        <strain evidence="3 4">TRM 66187</strain>
    </source>
</reference>
<protein>
    <submittedName>
        <fullName evidence="3">Helix-turn-helix domain-containing protein</fullName>
    </submittedName>
</protein>
<proteinExistence type="predicted"/>
<dbReference type="InterPro" id="IPR043917">
    <property type="entry name" value="DUF5753"/>
</dbReference>
<dbReference type="CDD" id="cd00093">
    <property type="entry name" value="HTH_XRE"/>
    <property type="match status" value="1"/>
</dbReference>
<organism evidence="3 4">
    <name type="scientific">Streptomyces lycii</name>
    <dbReference type="NCBI Taxonomy" id="2654337"/>
    <lineage>
        <taxon>Bacteria</taxon>
        <taxon>Bacillati</taxon>
        <taxon>Actinomycetota</taxon>
        <taxon>Actinomycetes</taxon>
        <taxon>Kitasatosporales</taxon>
        <taxon>Streptomycetaceae</taxon>
        <taxon>Streptomyces</taxon>
    </lineage>
</organism>
<dbReference type="SMART" id="SM00530">
    <property type="entry name" value="HTH_XRE"/>
    <property type="match status" value="1"/>
</dbReference>
<dbReference type="InterPro" id="IPR010982">
    <property type="entry name" value="Lambda_DNA-bd_dom_sf"/>
</dbReference>
<dbReference type="Pfam" id="PF19054">
    <property type="entry name" value="DUF5753"/>
    <property type="match status" value="1"/>
</dbReference>
<gene>
    <name evidence="3" type="ORF">GCU69_12425</name>
</gene>
<dbReference type="Proteomes" id="UP000621266">
    <property type="component" value="Unassembled WGS sequence"/>
</dbReference>
<dbReference type="Gene3D" id="1.10.260.40">
    <property type="entry name" value="lambda repressor-like DNA-binding domains"/>
    <property type="match status" value="1"/>
</dbReference>
<feature type="region of interest" description="Disordered" evidence="1">
    <location>
        <begin position="1"/>
        <end position="21"/>
    </location>
</feature>
<dbReference type="InterPro" id="IPR001387">
    <property type="entry name" value="Cro/C1-type_HTH"/>
</dbReference>
<evidence type="ECO:0000313" key="4">
    <source>
        <dbReference type="Proteomes" id="UP000621266"/>
    </source>
</evidence>
<evidence type="ECO:0000313" key="3">
    <source>
        <dbReference type="EMBL" id="KAF4408786.1"/>
    </source>
</evidence>
<accession>A0ABQ7FLZ7</accession>
<dbReference type="EMBL" id="WHPN01000263">
    <property type="protein sequence ID" value="KAF4408786.1"/>
    <property type="molecule type" value="Genomic_DNA"/>
</dbReference>
<dbReference type="PROSITE" id="PS50943">
    <property type="entry name" value="HTH_CROC1"/>
    <property type="match status" value="1"/>
</dbReference>